<feature type="chain" id="PRO_5012995769" description="OmpA-like domain-containing protein" evidence="2">
    <location>
        <begin position="22"/>
        <end position="284"/>
    </location>
</feature>
<proteinExistence type="predicted"/>
<dbReference type="EMBL" id="FPLD01000014">
    <property type="protein sequence ID" value="SGY84932.1"/>
    <property type="molecule type" value="Genomic_DNA"/>
</dbReference>
<dbReference type="PRINTS" id="PR01023">
    <property type="entry name" value="NAFLGMOTY"/>
</dbReference>
<accession>A0A1L0AQN7</accession>
<feature type="domain" description="OmpA-like" evidence="3">
    <location>
        <begin position="167"/>
        <end position="282"/>
    </location>
</feature>
<sequence length="284" mass="32111">MSLKVLLPAFGNLFFCSILNAQPFISELDQVQWQLSSNSFECRMTTKVETLGTVSIVKQAGYPEFIDVTSTIYTQKIKRYRLGSSKAPWGVKTLPDARWLAPALLLENKISDGVARFTRHLQQGDWGHIALTYADSEGIHAVLPSVNIGDVFDGYYQCLHDISPFSYEQVRDRNLYYSGGSYLLNTQQKQEMAAIVKYISLDDSVTKVLIDGHSNSIGNTVNNLLLSQQRADDVYMYLMEAGISTTLMEVRSHGDRYPLKSDRTALGREKNRRVNLRIIRRLGK</sequence>
<dbReference type="InterPro" id="IPR041544">
    <property type="entry name" value="MotY_N"/>
</dbReference>
<dbReference type="Pfam" id="PF18393">
    <property type="entry name" value="MotY_N"/>
    <property type="match status" value="1"/>
</dbReference>
<evidence type="ECO:0000259" key="3">
    <source>
        <dbReference type="PROSITE" id="PS51123"/>
    </source>
</evidence>
<gene>
    <name evidence="4" type="ORF">NVI5450_0455</name>
</gene>
<dbReference type="AlphaFoldDB" id="A0A1L0AQN7"/>
<dbReference type="PANTHER" id="PTHR30329:SF17">
    <property type="entry name" value="LIPOPROTEIN YFIB-RELATED"/>
    <property type="match status" value="1"/>
</dbReference>
<dbReference type="GO" id="GO:0016020">
    <property type="term" value="C:membrane"/>
    <property type="evidence" value="ECO:0007669"/>
    <property type="project" value="UniProtKB-UniRule"/>
</dbReference>
<evidence type="ECO:0000313" key="4">
    <source>
        <dbReference type="EMBL" id="SGY84932.1"/>
    </source>
</evidence>
<evidence type="ECO:0000256" key="1">
    <source>
        <dbReference type="PROSITE-ProRule" id="PRU00473"/>
    </source>
</evidence>
<name>A0A1L0AQN7_9GAMM</name>
<keyword evidence="2" id="KW-0732">Signal</keyword>
<protein>
    <recommendedName>
        <fullName evidence="3">OmpA-like domain-containing protein</fullName>
    </recommendedName>
</protein>
<dbReference type="RefSeq" id="WP_075496696.1">
    <property type="nucleotide sequence ID" value="NZ_CAWRBC010000105.1"/>
</dbReference>
<dbReference type="InterPro" id="IPR006665">
    <property type="entry name" value="OmpA-like"/>
</dbReference>
<dbReference type="Proteomes" id="UP000183794">
    <property type="component" value="Unassembled WGS sequence"/>
</dbReference>
<keyword evidence="1" id="KW-0472">Membrane</keyword>
<dbReference type="Pfam" id="PF00691">
    <property type="entry name" value="OmpA"/>
    <property type="match status" value="1"/>
</dbReference>
<dbReference type="CDD" id="cd07185">
    <property type="entry name" value="OmpA_C-like"/>
    <property type="match status" value="1"/>
</dbReference>
<dbReference type="Gene3D" id="3.30.1330.60">
    <property type="entry name" value="OmpA-like domain"/>
    <property type="match status" value="1"/>
</dbReference>
<dbReference type="Gene3D" id="2.60.40.2540">
    <property type="match status" value="1"/>
</dbReference>
<dbReference type="PROSITE" id="PS51123">
    <property type="entry name" value="OMPA_2"/>
    <property type="match status" value="1"/>
</dbReference>
<dbReference type="InterPro" id="IPR036737">
    <property type="entry name" value="OmpA-like_sf"/>
</dbReference>
<dbReference type="SUPFAM" id="SSF103088">
    <property type="entry name" value="OmpA-like"/>
    <property type="match status" value="1"/>
</dbReference>
<organism evidence="4 5">
    <name type="scientific">Moritella viscosa</name>
    <dbReference type="NCBI Taxonomy" id="80854"/>
    <lineage>
        <taxon>Bacteria</taxon>
        <taxon>Pseudomonadati</taxon>
        <taxon>Pseudomonadota</taxon>
        <taxon>Gammaproteobacteria</taxon>
        <taxon>Alteromonadales</taxon>
        <taxon>Moritellaceae</taxon>
        <taxon>Moritella</taxon>
    </lineage>
</organism>
<reference evidence="4 5" key="1">
    <citation type="submission" date="2016-11" db="EMBL/GenBank/DDBJ databases">
        <authorList>
            <person name="Jaros S."/>
            <person name="Januszkiewicz K."/>
            <person name="Wedrychowicz H."/>
        </authorList>
    </citation>
    <scope>NUCLEOTIDE SEQUENCE [LARGE SCALE GENOMIC DNA]</scope>
    <source>
        <strain evidence="4">NVI 5450</strain>
    </source>
</reference>
<dbReference type="PANTHER" id="PTHR30329">
    <property type="entry name" value="STATOR ELEMENT OF FLAGELLAR MOTOR COMPLEX"/>
    <property type="match status" value="1"/>
</dbReference>
<dbReference type="InterPro" id="IPR050330">
    <property type="entry name" value="Bact_OuterMem_StrucFunc"/>
</dbReference>
<feature type="signal peptide" evidence="2">
    <location>
        <begin position="1"/>
        <end position="21"/>
    </location>
</feature>
<evidence type="ECO:0000256" key="2">
    <source>
        <dbReference type="SAM" id="SignalP"/>
    </source>
</evidence>
<dbReference type="OrthoDB" id="6905929at2"/>
<evidence type="ECO:0000313" key="5">
    <source>
        <dbReference type="Proteomes" id="UP000183794"/>
    </source>
</evidence>